<protein>
    <recommendedName>
        <fullName evidence="10">C2H2-type domain-containing protein</fullName>
    </recommendedName>
</protein>
<evidence type="ECO:0000256" key="8">
    <source>
        <dbReference type="ARBA" id="ARBA00023242"/>
    </source>
</evidence>
<evidence type="ECO:0000256" key="3">
    <source>
        <dbReference type="ARBA" id="ARBA00022737"/>
    </source>
</evidence>
<feature type="domain" description="C2H2-type" evidence="10">
    <location>
        <begin position="189"/>
        <end position="211"/>
    </location>
</feature>
<dbReference type="PROSITE" id="PS00028">
    <property type="entry name" value="ZINC_FINGER_C2H2_1"/>
    <property type="match status" value="1"/>
</dbReference>
<feature type="domain" description="C2H2-type" evidence="10">
    <location>
        <begin position="232"/>
        <end position="259"/>
    </location>
</feature>
<evidence type="ECO:0000256" key="6">
    <source>
        <dbReference type="ARBA" id="ARBA00023015"/>
    </source>
</evidence>
<evidence type="ECO:0000256" key="1">
    <source>
        <dbReference type="ARBA" id="ARBA00004123"/>
    </source>
</evidence>
<gene>
    <name evidence="11" type="ORF">LSTR_LSTR001002</name>
</gene>
<evidence type="ECO:0000313" key="12">
    <source>
        <dbReference type="Proteomes" id="UP000291343"/>
    </source>
</evidence>
<dbReference type="AlphaFoldDB" id="A0A482X2L2"/>
<dbReference type="STRING" id="195883.A0A482X2L2"/>
<dbReference type="GO" id="GO:0000981">
    <property type="term" value="F:DNA-binding transcription factor activity, RNA polymerase II-specific"/>
    <property type="evidence" value="ECO:0007669"/>
    <property type="project" value="TreeGrafter"/>
</dbReference>
<comment type="caution">
    <text evidence="11">The sequence shown here is derived from an EMBL/GenBank/DDBJ whole genome shotgun (WGS) entry which is preliminary data.</text>
</comment>
<keyword evidence="3" id="KW-0677">Repeat</keyword>
<reference evidence="11 12" key="1">
    <citation type="journal article" date="2017" name="Gigascience">
        <title>Genome sequence of the small brown planthopper, Laodelphax striatellus.</title>
        <authorList>
            <person name="Zhu J."/>
            <person name="Jiang F."/>
            <person name="Wang X."/>
            <person name="Yang P."/>
            <person name="Bao Y."/>
            <person name="Zhao W."/>
            <person name="Wang W."/>
            <person name="Lu H."/>
            <person name="Wang Q."/>
            <person name="Cui N."/>
            <person name="Li J."/>
            <person name="Chen X."/>
            <person name="Luo L."/>
            <person name="Yu J."/>
            <person name="Kang L."/>
            <person name="Cui F."/>
        </authorList>
    </citation>
    <scope>NUCLEOTIDE SEQUENCE [LARGE SCALE GENOMIC DNA]</scope>
    <source>
        <strain evidence="11">Lst14</strain>
    </source>
</reference>
<feature type="domain" description="C2H2-type" evidence="10">
    <location>
        <begin position="102"/>
        <end position="129"/>
    </location>
</feature>
<evidence type="ECO:0000259" key="10">
    <source>
        <dbReference type="PROSITE" id="PS50157"/>
    </source>
</evidence>
<feature type="domain" description="C2H2-type" evidence="10">
    <location>
        <begin position="159"/>
        <end position="186"/>
    </location>
</feature>
<dbReference type="Proteomes" id="UP000291343">
    <property type="component" value="Unassembled WGS sequence"/>
</dbReference>
<evidence type="ECO:0000313" key="11">
    <source>
        <dbReference type="EMBL" id="RZF39481.1"/>
    </source>
</evidence>
<keyword evidence="6" id="KW-0805">Transcription regulation</keyword>
<feature type="domain" description="C2H2-type" evidence="10">
    <location>
        <begin position="23"/>
        <end position="50"/>
    </location>
</feature>
<evidence type="ECO:0000256" key="4">
    <source>
        <dbReference type="ARBA" id="ARBA00022771"/>
    </source>
</evidence>
<dbReference type="SMART" id="SM00355">
    <property type="entry name" value="ZnF_C2H2"/>
    <property type="match status" value="6"/>
</dbReference>
<comment type="subcellular location">
    <subcellularLocation>
        <location evidence="1">Nucleus</location>
    </subcellularLocation>
</comment>
<dbReference type="GO" id="GO:0008270">
    <property type="term" value="F:zinc ion binding"/>
    <property type="evidence" value="ECO:0007669"/>
    <property type="project" value="UniProtKB-KW"/>
</dbReference>
<evidence type="ECO:0000256" key="5">
    <source>
        <dbReference type="ARBA" id="ARBA00022833"/>
    </source>
</evidence>
<keyword evidence="4 9" id="KW-0863">Zinc-finger</keyword>
<name>A0A482X2L2_LAOST</name>
<keyword evidence="12" id="KW-1185">Reference proteome</keyword>
<evidence type="ECO:0000256" key="9">
    <source>
        <dbReference type="PROSITE-ProRule" id="PRU00042"/>
    </source>
</evidence>
<organism evidence="11 12">
    <name type="scientific">Laodelphax striatellus</name>
    <name type="common">Small brown planthopper</name>
    <name type="synonym">Delphax striatella</name>
    <dbReference type="NCBI Taxonomy" id="195883"/>
    <lineage>
        <taxon>Eukaryota</taxon>
        <taxon>Metazoa</taxon>
        <taxon>Ecdysozoa</taxon>
        <taxon>Arthropoda</taxon>
        <taxon>Hexapoda</taxon>
        <taxon>Insecta</taxon>
        <taxon>Pterygota</taxon>
        <taxon>Neoptera</taxon>
        <taxon>Paraneoptera</taxon>
        <taxon>Hemiptera</taxon>
        <taxon>Auchenorrhyncha</taxon>
        <taxon>Fulgoroidea</taxon>
        <taxon>Delphacidae</taxon>
        <taxon>Criomorphinae</taxon>
        <taxon>Laodelphax</taxon>
    </lineage>
</organism>
<accession>A0A482X2L2</accession>
<dbReference type="GO" id="GO:0005634">
    <property type="term" value="C:nucleus"/>
    <property type="evidence" value="ECO:0007669"/>
    <property type="project" value="UniProtKB-SubCell"/>
</dbReference>
<sequence length="301" mass="35060">MSVFEDEFQDASFKNRSQKNARFVCDQCHRKYSLASTLRRHKKYECGKEPMFACRLNYWHHFQNFQTKLGRLPALGLPNLNNNMVSTEGGADGQKMENKGGFTCSACNKSYRWRSGLAEHVAYGCGKEPQFQLVKVRSDLMIPEKRVVPVDVDVGLRPFQCHLCPKSYGRKSHLTRHQRYECGQRVAQFQCPLCPKRTRQKSNLRQHLMVHIATDWRQALAFWTSRSLIKEYKCSACHRSYCRKESLRRHLTFECGKEPQFECTICGKRCKLKSNLQQHVRLCHKDVPLPLSLEKPKQSLA</sequence>
<dbReference type="Gene3D" id="3.30.160.60">
    <property type="entry name" value="Classic Zinc Finger"/>
    <property type="match status" value="3"/>
</dbReference>
<dbReference type="PANTHER" id="PTHR24394">
    <property type="entry name" value="ZINC FINGER PROTEIN"/>
    <property type="match status" value="1"/>
</dbReference>
<keyword evidence="7" id="KW-0804">Transcription</keyword>
<dbReference type="PROSITE" id="PS50157">
    <property type="entry name" value="ZINC_FINGER_C2H2_2"/>
    <property type="match status" value="6"/>
</dbReference>
<dbReference type="FunFam" id="3.30.160.60:FF:000100">
    <property type="entry name" value="Zinc finger 45-like"/>
    <property type="match status" value="1"/>
</dbReference>
<dbReference type="InParanoid" id="A0A482X2L2"/>
<dbReference type="InterPro" id="IPR013087">
    <property type="entry name" value="Znf_C2H2_type"/>
</dbReference>
<dbReference type="InterPro" id="IPR036236">
    <property type="entry name" value="Znf_C2H2_sf"/>
</dbReference>
<evidence type="ECO:0000256" key="7">
    <source>
        <dbReference type="ARBA" id="ARBA00023163"/>
    </source>
</evidence>
<dbReference type="EMBL" id="QKKF02019844">
    <property type="protein sequence ID" value="RZF39481.1"/>
    <property type="molecule type" value="Genomic_DNA"/>
</dbReference>
<keyword evidence="5" id="KW-0862">Zinc</keyword>
<dbReference type="Pfam" id="PF00096">
    <property type="entry name" value="zf-C2H2"/>
    <property type="match status" value="3"/>
</dbReference>
<dbReference type="SMR" id="A0A482X2L2"/>
<keyword evidence="2" id="KW-0479">Metal-binding</keyword>
<dbReference type="GO" id="GO:0003677">
    <property type="term" value="F:DNA binding"/>
    <property type="evidence" value="ECO:0007669"/>
    <property type="project" value="UniProtKB-KW"/>
</dbReference>
<dbReference type="PANTHER" id="PTHR24394:SF48">
    <property type="entry name" value="ZINC FINGER PROTEIN 771"/>
    <property type="match status" value="1"/>
</dbReference>
<dbReference type="SUPFAM" id="SSF57667">
    <property type="entry name" value="beta-beta-alpha zinc fingers"/>
    <property type="match status" value="2"/>
</dbReference>
<feature type="domain" description="C2H2-type" evidence="10">
    <location>
        <begin position="261"/>
        <end position="284"/>
    </location>
</feature>
<dbReference type="FunFam" id="3.30.160.60:FF:000446">
    <property type="entry name" value="Zinc finger protein"/>
    <property type="match status" value="1"/>
</dbReference>
<keyword evidence="8" id="KW-0539">Nucleus</keyword>
<dbReference type="OrthoDB" id="10004641at2759"/>
<evidence type="ECO:0000256" key="2">
    <source>
        <dbReference type="ARBA" id="ARBA00022723"/>
    </source>
</evidence>
<proteinExistence type="predicted"/>